<dbReference type="InterPro" id="IPR050487">
    <property type="entry name" value="FtsQ_DivIB"/>
</dbReference>
<protein>
    <submittedName>
        <fullName evidence="10">FtsQ-type POTRA domain-containing protein</fullName>
    </submittedName>
</protein>
<dbReference type="Pfam" id="PF03799">
    <property type="entry name" value="FtsQ_DivIB_C"/>
    <property type="match status" value="1"/>
</dbReference>
<dbReference type="GO" id="GO:0005886">
    <property type="term" value="C:plasma membrane"/>
    <property type="evidence" value="ECO:0007669"/>
    <property type="project" value="TreeGrafter"/>
</dbReference>
<evidence type="ECO:0000313" key="10">
    <source>
        <dbReference type="EMBL" id="UUF07846.1"/>
    </source>
</evidence>
<gene>
    <name evidence="10" type="ORF">J0J70_09485</name>
</gene>
<proteinExistence type="predicted"/>
<dbReference type="Proteomes" id="UP001058072">
    <property type="component" value="Chromosome"/>
</dbReference>
<keyword evidence="6 8" id="KW-0472">Membrane</keyword>
<evidence type="ECO:0000256" key="6">
    <source>
        <dbReference type="ARBA" id="ARBA00023136"/>
    </source>
</evidence>
<comment type="subcellular location">
    <subcellularLocation>
        <location evidence="1">Membrane</location>
    </subcellularLocation>
</comment>
<dbReference type="AlphaFoldDB" id="A0A9Q9CJ02"/>
<keyword evidence="2" id="KW-1003">Cell membrane</keyword>
<evidence type="ECO:0000256" key="4">
    <source>
        <dbReference type="ARBA" id="ARBA00022692"/>
    </source>
</evidence>
<feature type="domain" description="POTRA" evidence="9">
    <location>
        <begin position="52"/>
        <end position="120"/>
    </location>
</feature>
<evidence type="ECO:0000256" key="5">
    <source>
        <dbReference type="ARBA" id="ARBA00022989"/>
    </source>
</evidence>
<name>A0A9Q9CJ02_9FIRM</name>
<dbReference type="GO" id="GO:0051301">
    <property type="term" value="P:cell division"/>
    <property type="evidence" value="ECO:0007669"/>
    <property type="project" value="UniProtKB-KW"/>
</dbReference>
<dbReference type="Pfam" id="PF08478">
    <property type="entry name" value="POTRA_1"/>
    <property type="match status" value="1"/>
</dbReference>
<dbReference type="RefSeq" id="WP_212724457.1">
    <property type="nucleotide sequence ID" value="NZ_CP071250.1"/>
</dbReference>
<dbReference type="InterPro" id="IPR013685">
    <property type="entry name" value="POTRA_FtsQ_type"/>
</dbReference>
<evidence type="ECO:0000256" key="2">
    <source>
        <dbReference type="ARBA" id="ARBA00022475"/>
    </source>
</evidence>
<dbReference type="PROSITE" id="PS51779">
    <property type="entry name" value="POTRA"/>
    <property type="match status" value="1"/>
</dbReference>
<dbReference type="InterPro" id="IPR034746">
    <property type="entry name" value="POTRA"/>
</dbReference>
<sequence>MAVKKVVLIEQYRQKSKNKPKKRLKKKVKSFFFSLFIILIVGSIFYFTSSLSKLSVIYFEGLHYVSRSELIHLTGLTYQDYFLELDTEKIATDILKHPLITNVTVKKTGLNQLNIEVKEKDIIGCVELDGGFRYVLSDGRLIANDQAINVTCQGTVIYGLTKETLKESILSLFIQSMTKLDPILINLIKEIHYEPMYGDINRFSLFLKDGNTINVNSYSMVNKLKYYQTMVDKVSSLYEGVKGTYHLDVGDYFEPYSSSGKVLLRDENNGLLTEE</sequence>
<keyword evidence="4 8" id="KW-0812">Transmembrane</keyword>
<dbReference type="Gene3D" id="3.40.50.10960">
    <property type="match status" value="1"/>
</dbReference>
<evidence type="ECO:0000259" key="9">
    <source>
        <dbReference type="PROSITE" id="PS51779"/>
    </source>
</evidence>
<keyword evidence="7" id="KW-0131">Cell cycle</keyword>
<organism evidence="10 11">
    <name type="scientific">Turicibacter bilis</name>
    <dbReference type="NCBI Taxonomy" id="2735723"/>
    <lineage>
        <taxon>Bacteria</taxon>
        <taxon>Bacillati</taxon>
        <taxon>Bacillota</taxon>
        <taxon>Erysipelotrichia</taxon>
        <taxon>Erysipelotrichales</taxon>
        <taxon>Turicibacteraceae</taxon>
        <taxon>Turicibacter</taxon>
    </lineage>
</organism>
<dbReference type="InterPro" id="IPR005548">
    <property type="entry name" value="Cell_div_FtsQ/DivIB_C"/>
</dbReference>
<evidence type="ECO:0000256" key="1">
    <source>
        <dbReference type="ARBA" id="ARBA00004370"/>
    </source>
</evidence>
<evidence type="ECO:0000256" key="3">
    <source>
        <dbReference type="ARBA" id="ARBA00022618"/>
    </source>
</evidence>
<feature type="transmembrane region" description="Helical" evidence="8">
    <location>
        <begin position="31"/>
        <end position="48"/>
    </location>
</feature>
<dbReference type="PANTHER" id="PTHR37820:SF1">
    <property type="entry name" value="CELL DIVISION PROTEIN FTSQ"/>
    <property type="match status" value="1"/>
</dbReference>
<accession>A0A9Q9CJ02</accession>
<dbReference type="EMBL" id="CP071250">
    <property type="protein sequence ID" value="UUF07846.1"/>
    <property type="molecule type" value="Genomic_DNA"/>
</dbReference>
<keyword evidence="5 8" id="KW-1133">Transmembrane helix</keyword>
<evidence type="ECO:0000256" key="7">
    <source>
        <dbReference type="ARBA" id="ARBA00023306"/>
    </source>
</evidence>
<reference evidence="10" key="1">
    <citation type="submission" date="2021-03" db="EMBL/GenBank/DDBJ databases">
        <title>Comparative Genomics and Metabolomics in the genus Turicibacter.</title>
        <authorList>
            <person name="Maki J."/>
            <person name="Looft T."/>
        </authorList>
    </citation>
    <scope>NUCLEOTIDE SEQUENCE</scope>
    <source>
        <strain evidence="10">ISU324</strain>
    </source>
</reference>
<keyword evidence="3" id="KW-0132">Cell division</keyword>
<dbReference type="PANTHER" id="PTHR37820">
    <property type="entry name" value="CELL DIVISION PROTEIN DIVIB"/>
    <property type="match status" value="1"/>
</dbReference>
<evidence type="ECO:0000313" key="11">
    <source>
        <dbReference type="Proteomes" id="UP001058072"/>
    </source>
</evidence>
<evidence type="ECO:0000256" key="8">
    <source>
        <dbReference type="SAM" id="Phobius"/>
    </source>
</evidence>
<dbReference type="Gene3D" id="3.10.20.310">
    <property type="entry name" value="membrane protein fhac"/>
    <property type="match status" value="1"/>
</dbReference>